<evidence type="ECO:0000256" key="1">
    <source>
        <dbReference type="SAM" id="SignalP"/>
    </source>
</evidence>
<feature type="signal peptide" evidence="1">
    <location>
        <begin position="1"/>
        <end position="23"/>
    </location>
</feature>
<keyword evidence="3" id="KW-1185">Reference proteome</keyword>
<proteinExistence type="predicted"/>
<dbReference type="VEuPathDB" id="ToxoDB:EBH_0022240"/>
<dbReference type="EMBL" id="HG710173">
    <property type="protein sequence ID" value="CDJ45627.1"/>
    <property type="molecule type" value="Genomic_DNA"/>
</dbReference>
<keyword evidence="1" id="KW-0732">Signal</keyword>
<dbReference type="AlphaFoldDB" id="U6L5F0"/>
<feature type="chain" id="PRO_5004672175" evidence="1">
    <location>
        <begin position="24"/>
        <end position="260"/>
    </location>
</feature>
<reference evidence="2" key="1">
    <citation type="submission" date="2013-10" db="EMBL/GenBank/DDBJ databases">
        <title>Genomic analysis of the causative agents of coccidiosis in chickens.</title>
        <authorList>
            <person name="Reid A.J."/>
            <person name="Blake D."/>
            <person name="Billington K."/>
            <person name="Browne H."/>
            <person name="Dunn M."/>
            <person name="Hung S."/>
            <person name="Kawahara F."/>
            <person name="Miranda-Saavedra D."/>
            <person name="Mourier T."/>
            <person name="Nagra H."/>
            <person name="Otto T.D."/>
            <person name="Rawlings N."/>
            <person name="Sanchez A."/>
            <person name="Sanders M."/>
            <person name="Subramaniam C."/>
            <person name="Tay Y."/>
            <person name="Dear P."/>
            <person name="Doerig C."/>
            <person name="Gruber A."/>
            <person name="Parkinson J."/>
            <person name="Shirley M."/>
            <person name="Wan K.L."/>
            <person name="Berriman M."/>
            <person name="Tomley F."/>
            <person name="Pain A."/>
        </authorList>
    </citation>
    <scope>NUCLEOTIDE SEQUENCE [LARGE SCALE GENOMIC DNA]</scope>
    <source>
        <strain evidence="2">Houghton</strain>
    </source>
</reference>
<dbReference type="Proteomes" id="UP000030750">
    <property type="component" value="Unassembled WGS sequence"/>
</dbReference>
<organism evidence="2 3">
    <name type="scientific">Eimeria brunetti</name>
    <dbReference type="NCBI Taxonomy" id="51314"/>
    <lineage>
        <taxon>Eukaryota</taxon>
        <taxon>Sar</taxon>
        <taxon>Alveolata</taxon>
        <taxon>Apicomplexa</taxon>
        <taxon>Conoidasida</taxon>
        <taxon>Coccidia</taxon>
        <taxon>Eucoccidiorida</taxon>
        <taxon>Eimeriorina</taxon>
        <taxon>Eimeriidae</taxon>
        <taxon>Eimeria</taxon>
    </lineage>
</organism>
<name>U6L5F0_9EIME</name>
<reference evidence="2" key="2">
    <citation type="submission" date="2013-10" db="EMBL/GenBank/DDBJ databases">
        <authorList>
            <person name="Aslett M."/>
        </authorList>
    </citation>
    <scope>NUCLEOTIDE SEQUENCE [LARGE SCALE GENOMIC DNA]</scope>
    <source>
        <strain evidence="2">Houghton</strain>
    </source>
</reference>
<accession>U6L5F0</accession>
<protein>
    <submittedName>
        <fullName evidence="2">SAG family member</fullName>
    </submittedName>
</protein>
<sequence>MAPYKSAAATCLVALYALQPVAADPTITYKFKAVNAEDDAYLAAKLVRNGKLPVHISEVAKNEDLVLGLQKKVAPSEDQEEQSGTSSESCQKLMETSGLKDIFHHAFPDSESYNYSELFQEALDQGLAVFKENGYQNKWDKIWKSDAGASLAYLLASNSTMIGCVIGKCIKETTQADSEPHSTEEPTGEDVLFCELRPAADKSKAPFDEEYFNGLIARTDKLASMTEDDLKAPSNDATAAAAVHTILAAGLIAMLVAASA</sequence>
<gene>
    <name evidence="2" type="ORF">EBH_0022240</name>
</gene>
<evidence type="ECO:0000313" key="2">
    <source>
        <dbReference type="EMBL" id="CDJ45627.1"/>
    </source>
</evidence>
<evidence type="ECO:0000313" key="3">
    <source>
        <dbReference type="Proteomes" id="UP000030750"/>
    </source>
</evidence>